<keyword evidence="2" id="KW-1185">Reference proteome</keyword>
<evidence type="ECO:0000313" key="1">
    <source>
        <dbReference type="EMBL" id="CAI2366451.1"/>
    </source>
</evidence>
<dbReference type="AlphaFoldDB" id="A0AAD1UEE2"/>
<evidence type="ECO:0000313" key="2">
    <source>
        <dbReference type="Proteomes" id="UP001295684"/>
    </source>
</evidence>
<accession>A0AAD1UEE2</accession>
<proteinExistence type="predicted"/>
<comment type="caution">
    <text evidence="1">The sequence shown here is derived from an EMBL/GenBank/DDBJ whole genome shotgun (WGS) entry which is preliminary data.</text>
</comment>
<dbReference type="Proteomes" id="UP001295684">
    <property type="component" value="Unassembled WGS sequence"/>
</dbReference>
<reference evidence="1" key="1">
    <citation type="submission" date="2023-07" db="EMBL/GenBank/DDBJ databases">
        <authorList>
            <consortium name="AG Swart"/>
            <person name="Singh M."/>
            <person name="Singh A."/>
            <person name="Seah K."/>
            <person name="Emmerich C."/>
        </authorList>
    </citation>
    <scope>NUCLEOTIDE SEQUENCE</scope>
    <source>
        <strain evidence="1">DP1</strain>
    </source>
</reference>
<protein>
    <submittedName>
        <fullName evidence="1">Uncharacterized protein</fullName>
    </submittedName>
</protein>
<sequence>MKQGGKEGITEHLELTLKPPNLSPKHEDLNSFIDGFKVIKACSGTRRIRNRYDSIYRSLLRRFRKFYNISFDRLTRYKSLKRYRKNILMKCISEYTATIFPEDKSNELLYSLANLIYPSMLVCNLDHYNEEYPSLTDFVENQKNRGIQVPDILLNFTFTKMELLLLQPGIATLFRHFVEENKHEFSEKESYPVQQMLKICSISLN</sequence>
<gene>
    <name evidence="1" type="ORF">ECRASSUSDP1_LOCUS7724</name>
</gene>
<name>A0AAD1UEE2_EUPCR</name>
<organism evidence="1 2">
    <name type="scientific">Euplotes crassus</name>
    <dbReference type="NCBI Taxonomy" id="5936"/>
    <lineage>
        <taxon>Eukaryota</taxon>
        <taxon>Sar</taxon>
        <taxon>Alveolata</taxon>
        <taxon>Ciliophora</taxon>
        <taxon>Intramacronucleata</taxon>
        <taxon>Spirotrichea</taxon>
        <taxon>Hypotrichia</taxon>
        <taxon>Euplotida</taxon>
        <taxon>Euplotidae</taxon>
        <taxon>Moneuplotes</taxon>
    </lineage>
</organism>
<dbReference type="EMBL" id="CAMPGE010007536">
    <property type="protein sequence ID" value="CAI2366451.1"/>
    <property type="molecule type" value="Genomic_DNA"/>
</dbReference>